<comment type="caution">
    <text evidence="1">The sequence shown here is derived from an EMBL/GenBank/DDBJ whole genome shotgun (WGS) entry which is preliminary data.</text>
</comment>
<evidence type="ECO:0000313" key="1">
    <source>
        <dbReference type="EMBL" id="GAA4500699.1"/>
    </source>
</evidence>
<gene>
    <name evidence="1" type="ORF">GCM10023172_21400</name>
</gene>
<dbReference type="Proteomes" id="UP001501243">
    <property type="component" value="Unassembled WGS sequence"/>
</dbReference>
<sequence length="98" mass="11002">MAPPALAAEFVRACSSRLDLTDAQRTSLRAYLEQEIVYMNVQAANHTAAEVAEQIPAEREQLQRVAGHLLSPGQLRQFRDLEATSQMRKYLKQMSLGD</sequence>
<reference evidence="2" key="1">
    <citation type="journal article" date="2019" name="Int. J. Syst. Evol. Microbiol.">
        <title>The Global Catalogue of Microorganisms (GCM) 10K type strain sequencing project: providing services to taxonomists for standard genome sequencing and annotation.</title>
        <authorList>
            <consortium name="The Broad Institute Genomics Platform"/>
            <consortium name="The Broad Institute Genome Sequencing Center for Infectious Disease"/>
            <person name="Wu L."/>
            <person name="Ma J."/>
        </authorList>
    </citation>
    <scope>NUCLEOTIDE SEQUENCE [LARGE SCALE GENOMIC DNA]</scope>
    <source>
        <strain evidence="2">JCM 17841</strain>
    </source>
</reference>
<dbReference type="EMBL" id="BAABGQ010000006">
    <property type="protein sequence ID" value="GAA4500699.1"/>
    <property type="molecule type" value="Genomic_DNA"/>
</dbReference>
<name>A0ABP8QDC3_9BACT</name>
<protein>
    <submittedName>
        <fullName evidence="1">Uncharacterized protein</fullName>
    </submittedName>
</protein>
<accession>A0ABP8QDC3</accession>
<keyword evidence="2" id="KW-1185">Reference proteome</keyword>
<evidence type="ECO:0000313" key="2">
    <source>
        <dbReference type="Proteomes" id="UP001501243"/>
    </source>
</evidence>
<proteinExistence type="predicted"/>
<organism evidence="1 2">
    <name type="scientific">Hymenobacter ginsengisoli</name>
    <dbReference type="NCBI Taxonomy" id="1051626"/>
    <lineage>
        <taxon>Bacteria</taxon>
        <taxon>Pseudomonadati</taxon>
        <taxon>Bacteroidota</taxon>
        <taxon>Cytophagia</taxon>
        <taxon>Cytophagales</taxon>
        <taxon>Hymenobacteraceae</taxon>
        <taxon>Hymenobacter</taxon>
    </lineage>
</organism>